<reference evidence="1" key="1">
    <citation type="submission" date="2023-04" db="EMBL/GenBank/DDBJ databases">
        <title>Draft Genome sequencing of Naganishia species isolated from polar environments using Oxford Nanopore Technology.</title>
        <authorList>
            <person name="Leo P."/>
            <person name="Venkateswaran K."/>
        </authorList>
    </citation>
    <scope>NUCLEOTIDE SEQUENCE</scope>
    <source>
        <strain evidence="1">MNA-CCFEE 5262</strain>
    </source>
</reference>
<gene>
    <name evidence="1" type="ORF">QFC20_006793</name>
</gene>
<evidence type="ECO:0000313" key="1">
    <source>
        <dbReference type="EMBL" id="KAJ9094882.1"/>
    </source>
</evidence>
<evidence type="ECO:0000313" key="2">
    <source>
        <dbReference type="Proteomes" id="UP001230649"/>
    </source>
</evidence>
<dbReference type="Proteomes" id="UP001230649">
    <property type="component" value="Unassembled WGS sequence"/>
</dbReference>
<comment type="caution">
    <text evidence="1">The sequence shown here is derived from an EMBL/GenBank/DDBJ whole genome shotgun (WGS) entry which is preliminary data.</text>
</comment>
<protein>
    <submittedName>
        <fullName evidence="1">Uncharacterized protein</fullName>
    </submittedName>
</protein>
<organism evidence="1 2">
    <name type="scientific">Naganishia adeliensis</name>
    <dbReference type="NCBI Taxonomy" id="92952"/>
    <lineage>
        <taxon>Eukaryota</taxon>
        <taxon>Fungi</taxon>
        <taxon>Dikarya</taxon>
        <taxon>Basidiomycota</taxon>
        <taxon>Agaricomycotina</taxon>
        <taxon>Tremellomycetes</taxon>
        <taxon>Filobasidiales</taxon>
        <taxon>Filobasidiaceae</taxon>
        <taxon>Naganishia</taxon>
    </lineage>
</organism>
<keyword evidence="2" id="KW-1185">Reference proteome</keyword>
<accession>A0ACC2V6I3</accession>
<sequence length="472" mass="55157">MSSPLLVVRGNKIVRADDPEEKEVLLRGAGLGGWMNMENFITGYPGHEHEMREAMLDVLGQEKYDFFFDKFLEYFFTEKDAKAFADLGLNCIRLPVNYRHFEDDMNPRVFKKEGLKHLDRVIDLCAKYGIYTIIDLHAAAGAQNVDWHSDLGVHKALFWEYRDFQDRTVLLWEWLAEHYKDNAWVAGYNPLNEPTDRKGTRLVAFYERIEKAIRAVDPRHILFLDTFGSDLTAFMGKPALPNTVYAIHDYTSYGFPNPPELYEGTPEQKETLRRSYERKIAYMKEINGPIWNGEFGPVYANAQDEPETYEKTNASRYLALEDQLGLYDQQPRASWSIWLWKDIGFQGMVYVDKETPYMRLLEPFLLKKKELVIDAWGVDDTPVRDVFKPLIEWAHAASPALRQKYPSTWNEARYIRRVVRETLLAESLCAEYAEYFRDKSLDELDDLARSFEYDQCVQRERLNSILQAHRGA</sequence>
<name>A0ACC2V6I3_9TREE</name>
<proteinExistence type="predicted"/>
<dbReference type="EMBL" id="JASBWS010000132">
    <property type="protein sequence ID" value="KAJ9094882.1"/>
    <property type="molecule type" value="Genomic_DNA"/>
</dbReference>